<organism evidence="1">
    <name type="scientific">hydrothermal vent metagenome</name>
    <dbReference type="NCBI Taxonomy" id="652676"/>
    <lineage>
        <taxon>unclassified sequences</taxon>
        <taxon>metagenomes</taxon>
        <taxon>ecological metagenomes</taxon>
    </lineage>
</organism>
<evidence type="ECO:0000313" key="1">
    <source>
        <dbReference type="EMBL" id="VAX27937.1"/>
    </source>
</evidence>
<accession>A0A3B1DH11</accession>
<protein>
    <submittedName>
        <fullName evidence="1">Uncharacterized protein</fullName>
    </submittedName>
</protein>
<reference evidence="1" key="1">
    <citation type="submission" date="2018-06" db="EMBL/GenBank/DDBJ databases">
        <authorList>
            <person name="Zhirakovskaya E."/>
        </authorList>
    </citation>
    <scope>NUCLEOTIDE SEQUENCE</scope>
</reference>
<dbReference type="EMBL" id="UOGF01000034">
    <property type="protein sequence ID" value="VAX27937.1"/>
    <property type="molecule type" value="Genomic_DNA"/>
</dbReference>
<sequence>MNQDHIALAECAANGDADARLTVNQMAHPMIRYQTQSFCKRFCKENRALFICTLDDAWASASKGTDLCEWGNGSYGWMLDDLTKPQRLHRFEGREGAGLNHYFYAIANSQPFYERWKDWRFGRKVHVPTYIQTLNPKAAQLFLALRASDPLPLISQKIGESLEKTETLCHQMIALLTQKNRLHLLNPEKTISLTTEECKQEGPEDEIAQEKDLPFFDESPESREEKQKIRKAWARLTTLEQYILEALLIEEQDASDILAALKKLKLVIKKGVHPEKTNRQQLYYFKRKSLAKLADFMEKA</sequence>
<gene>
    <name evidence="1" type="ORF">MNBD_NITROSPIRAE01-1486</name>
</gene>
<name>A0A3B1DH11_9ZZZZ</name>
<dbReference type="AlphaFoldDB" id="A0A3B1DH11"/>
<proteinExistence type="predicted"/>